<dbReference type="Proteomes" id="UP000516046">
    <property type="component" value="Chromosome"/>
</dbReference>
<name>A0A7G9WJW4_9FIRM</name>
<accession>A0A7G9WJW4</accession>
<proteinExistence type="predicted"/>
<sequence>MIILSQEKNRLIDSSEVKIANALKSRDTGDFIISLFHNRDDAFGITFGSYKSKENAQAVMIELAENLATCDSEDIFEFPADEEVQKVSNEYQTPLDAARLFESRHKKEDNND</sequence>
<dbReference type="RefSeq" id="WP_212508046.1">
    <property type="nucleotide sequence ID" value="NZ_CP060696.1"/>
</dbReference>
<dbReference type="AlphaFoldDB" id="A0A7G9WJW4"/>
<reference evidence="1 2" key="1">
    <citation type="submission" date="2020-08" db="EMBL/GenBank/DDBJ databases">
        <authorList>
            <person name="Ren C."/>
            <person name="Gu Y."/>
            <person name="Xu Y."/>
        </authorList>
    </citation>
    <scope>NUCLEOTIDE SEQUENCE [LARGE SCALE GENOMIC DNA]</scope>
    <source>
        <strain evidence="1 2">LBM18003</strain>
    </source>
</reference>
<evidence type="ECO:0000313" key="2">
    <source>
        <dbReference type="Proteomes" id="UP000516046"/>
    </source>
</evidence>
<gene>
    <name evidence="1" type="ORF">H6X83_04960</name>
</gene>
<dbReference type="EMBL" id="CP060696">
    <property type="protein sequence ID" value="QNO18976.1"/>
    <property type="molecule type" value="Genomic_DNA"/>
</dbReference>
<protein>
    <submittedName>
        <fullName evidence="1">Uncharacterized protein</fullName>
    </submittedName>
</protein>
<organism evidence="1 2">
    <name type="scientific">Caproicibacterium amylolyticum</name>
    <dbReference type="NCBI Taxonomy" id="2766537"/>
    <lineage>
        <taxon>Bacteria</taxon>
        <taxon>Bacillati</taxon>
        <taxon>Bacillota</taxon>
        <taxon>Clostridia</taxon>
        <taxon>Eubacteriales</taxon>
        <taxon>Oscillospiraceae</taxon>
        <taxon>Caproicibacterium</taxon>
    </lineage>
</organism>
<dbReference type="KEGG" id="caml:H6X83_04960"/>
<keyword evidence="2" id="KW-1185">Reference proteome</keyword>
<evidence type="ECO:0000313" key="1">
    <source>
        <dbReference type="EMBL" id="QNO18976.1"/>
    </source>
</evidence>